<organism evidence="1">
    <name type="scientific">Rhizophora mucronata</name>
    <name type="common">Asiatic mangrove</name>
    <dbReference type="NCBI Taxonomy" id="61149"/>
    <lineage>
        <taxon>Eukaryota</taxon>
        <taxon>Viridiplantae</taxon>
        <taxon>Streptophyta</taxon>
        <taxon>Embryophyta</taxon>
        <taxon>Tracheophyta</taxon>
        <taxon>Spermatophyta</taxon>
        <taxon>Magnoliopsida</taxon>
        <taxon>eudicotyledons</taxon>
        <taxon>Gunneridae</taxon>
        <taxon>Pentapetalae</taxon>
        <taxon>rosids</taxon>
        <taxon>fabids</taxon>
        <taxon>Malpighiales</taxon>
        <taxon>Rhizophoraceae</taxon>
        <taxon>Rhizophora</taxon>
    </lineage>
</organism>
<reference evidence="1" key="1">
    <citation type="submission" date="2018-02" db="EMBL/GenBank/DDBJ databases">
        <title>Rhizophora mucronata_Transcriptome.</title>
        <authorList>
            <person name="Meera S.P."/>
            <person name="Sreeshan A."/>
            <person name="Augustine A."/>
        </authorList>
    </citation>
    <scope>NUCLEOTIDE SEQUENCE</scope>
    <source>
        <tissue evidence="1">Leaf</tissue>
    </source>
</reference>
<accession>A0A2P2PUP3</accession>
<evidence type="ECO:0000313" key="1">
    <source>
        <dbReference type="EMBL" id="MBX58445.1"/>
    </source>
</evidence>
<proteinExistence type="predicted"/>
<dbReference type="EMBL" id="GGEC01077961">
    <property type="protein sequence ID" value="MBX58445.1"/>
    <property type="molecule type" value="Transcribed_RNA"/>
</dbReference>
<dbReference type="AlphaFoldDB" id="A0A2P2PUP3"/>
<sequence>MLPLFASWNNDLEVMIFLCMCLPVACPPGINVMWNPEISILCFHSFFNFMMFCSNVWTQL</sequence>
<protein>
    <submittedName>
        <fullName evidence="1">Uncharacterized protein</fullName>
    </submittedName>
</protein>
<name>A0A2P2PUP3_RHIMU</name>